<keyword evidence="3" id="KW-1185">Reference proteome</keyword>
<feature type="transmembrane region" description="Helical" evidence="1">
    <location>
        <begin position="15"/>
        <end position="34"/>
    </location>
</feature>
<protein>
    <submittedName>
        <fullName evidence="2">Uncharacterized protein</fullName>
    </submittedName>
</protein>
<keyword evidence="1" id="KW-0472">Membrane</keyword>
<accession>A0A1I6MYW3</accession>
<reference evidence="2 3" key="1">
    <citation type="submission" date="2016-10" db="EMBL/GenBank/DDBJ databases">
        <authorList>
            <person name="de Groot N.N."/>
        </authorList>
    </citation>
    <scope>NUCLEOTIDE SEQUENCE [LARGE SCALE GENOMIC DNA]</scope>
    <source>
        <strain evidence="2 3">DSM 21001</strain>
    </source>
</reference>
<proteinExistence type="predicted"/>
<dbReference type="STRING" id="474950.SAMN05421771_3933"/>
<evidence type="ECO:0000313" key="2">
    <source>
        <dbReference type="EMBL" id="SFS20890.1"/>
    </source>
</evidence>
<dbReference type="Proteomes" id="UP000199024">
    <property type="component" value="Unassembled WGS sequence"/>
</dbReference>
<keyword evidence="1" id="KW-0812">Transmembrane</keyword>
<dbReference type="AlphaFoldDB" id="A0A1I6MYW3"/>
<organism evidence="2 3">
    <name type="scientific">Granulicella pectinivorans</name>
    <dbReference type="NCBI Taxonomy" id="474950"/>
    <lineage>
        <taxon>Bacteria</taxon>
        <taxon>Pseudomonadati</taxon>
        <taxon>Acidobacteriota</taxon>
        <taxon>Terriglobia</taxon>
        <taxon>Terriglobales</taxon>
        <taxon>Acidobacteriaceae</taxon>
        <taxon>Granulicella</taxon>
    </lineage>
</organism>
<keyword evidence="1" id="KW-1133">Transmembrane helix</keyword>
<evidence type="ECO:0000256" key="1">
    <source>
        <dbReference type="SAM" id="Phobius"/>
    </source>
</evidence>
<evidence type="ECO:0000313" key="3">
    <source>
        <dbReference type="Proteomes" id="UP000199024"/>
    </source>
</evidence>
<name>A0A1I6MYW3_9BACT</name>
<gene>
    <name evidence="2" type="ORF">SAMN05421771_3933</name>
</gene>
<dbReference type="EMBL" id="FOZL01000002">
    <property type="protein sequence ID" value="SFS20890.1"/>
    <property type="molecule type" value="Genomic_DNA"/>
</dbReference>
<sequence length="364" mass="40432">MDEPQAYNGRVTPRLKVLVAVASILCVLGVVLLLKRGTKPSAPVAAPAAAAAADQEMGPPAQDNDNVTLLYAHNLRLRQGQVFRAYIRWIRGKMVRSNPKRNASFDDPESFVLEIDKGVVRVKMQDIVDFLNSGAEGDAPLKKISMEADGDLLKVHGTVHKLIPLPVEITGQLIPETDGRVRFHVVKINVLKIPMKKLLGGLHVELSDLVKKTHVVGVQVVDNDIYFDTQRLLPPPHLRGEMTSVKVMSPDIEVIFGNAPNDESQLSQWHNFLRLRGGTVDFGKLTMRHTDLTMIDASKDEWFDLDLVNYQSQLVNGYSRITPQAGLEIFMPDVDDKAAAKEMKTVTLEWLKNRNTSVPEVPGK</sequence>